<evidence type="ECO:0000313" key="3">
    <source>
        <dbReference type="EMBL" id="QIN83422.1"/>
    </source>
</evidence>
<keyword evidence="4" id="KW-1185">Reference proteome</keyword>
<proteinExistence type="inferred from homology"/>
<gene>
    <name evidence="3" type="primary">yvcK</name>
    <name evidence="3" type="ORF">GBA63_12840</name>
</gene>
<dbReference type="AlphaFoldDB" id="A0A6G8QAH1"/>
<name>A0A6G8QAH1_9ACTN</name>
<keyword evidence="1 2" id="KW-0963">Cytoplasm</keyword>
<sequence>MMDRVEDLRVVAFGGGTGLPVLLRGLRDRVKDLTAVVTVADDGGSSGRLRQELGVAPPGDVRNCLVALAGRKRLAEVFNYRFEAPGDLNDHSVGNIIIAALSDMAGGFCEGVEQAARFLRIKGRVFPAAEESLTLVVRHADGTVTRGESVVHGVGKTVARVSVEPEGVPAPPGVIESIEGADVIVLGPGSLFTSTIPALLGCGVREALARFGGPVVYVSNVMTQPGETDGFAVSDHVRAISDHLGPVVTDVLVHAGPLSPGVLARYEAEAAARVEVDGEVLRGMGLGVRETDVLSSDDEAGLRHDPGRLAREVCKAALVRL</sequence>
<protein>
    <recommendedName>
        <fullName evidence="2">Putative gluconeogenesis factor</fullName>
    </recommendedName>
</protein>
<dbReference type="PANTHER" id="PTHR30135:SF3">
    <property type="entry name" value="GLUCONEOGENESIS FACTOR-RELATED"/>
    <property type="match status" value="1"/>
</dbReference>
<dbReference type="Pfam" id="PF01933">
    <property type="entry name" value="CofD"/>
    <property type="match status" value="1"/>
</dbReference>
<dbReference type="Gene3D" id="3.40.50.10680">
    <property type="entry name" value="CofD-like domains"/>
    <property type="match status" value="1"/>
</dbReference>
<organism evidence="3 4">
    <name type="scientific">Rubrobacter tropicus</name>
    <dbReference type="NCBI Taxonomy" id="2653851"/>
    <lineage>
        <taxon>Bacteria</taxon>
        <taxon>Bacillati</taxon>
        <taxon>Actinomycetota</taxon>
        <taxon>Rubrobacteria</taxon>
        <taxon>Rubrobacterales</taxon>
        <taxon>Rubrobacteraceae</taxon>
        <taxon>Rubrobacter</taxon>
    </lineage>
</organism>
<evidence type="ECO:0000256" key="2">
    <source>
        <dbReference type="HAMAP-Rule" id="MF_00973"/>
    </source>
</evidence>
<dbReference type="GO" id="GO:0005737">
    <property type="term" value="C:cytoplasm"/>
    <property type="evidence" value="ECO:0007669"/>
    <property type="project" value="UniProtKB-SubCell"/>
</dbReference>
<dbReference type="HAMAP" id="MF_00973">
    <property type="entry name" value="Gluconeogen_factor"/>
    <property type="match status" value="1"/>
</dbReference>
<dbReference type="GO" id="GO:0043743">
    <property type="term" value="F:LPPG:FO 2-phospho-L-lactate transferase activity"/>
    <property type="evidence" value="ECO:0007669"/>
    <property type="project" value="InterPro"/>
</dbReference>
<accession>A0A6G8QAH1</accession>
<dbReference type="CDD" id="cd07187">
    <property type="entry name" value="YvcK_like"/>
    <property type="match status" value="1"/>
</dbReference>
<dbReference type="InterPro" id="IPR038136">
    <property type="entry name" value="CofD-like_dom_sf"/>
</dbReference>
<evidence type="ECO:0000313" key="4">
    <source>
        <dbReference type="Proteomes" id="UP000501452"/>
    </source>
</evidence>
<dbReference type="EMBL" id="CP045119">
    <property type="protein sequence ID" value="QIN83422.1"/>
    <property type="molecule type" value="Genomic_DNA"/>
</dbReference>
<evidence type="ECO:0000256" key="1">
    <source>
        <dbReference type="ARBA" id="ARBA00022490"/>
    </source>
</evidence>
<comment type="subcellular location">
    <subcellularLocation>
        <location evidence="2">Cytoplasm</location>
    </subcellularLocation>
</comment>
<dbReference type="NCBIfam" id="TIGR01826">
    <property type="entry name" value="CofD_related"/>
    <property type="match status" value="1"/>
</dbReference>
<dbReference type="KEGG" id="rub:GBA63_12840"/>
<reference evidence="3 4" key="1">
    <citation type="submission" date="2019-10" db="EMBL/GenBank/DDBJ databases">
        <title>Rubrobacter sp nov SCSIO 52090 isolated from a deep-sea sediment in the South China Sea.</title>
        <authorList>
            <person name="Chen R.W."/>
        </authorList>
    </citation>
    <scope>NUCLEOTIDE SEQUENCE [LARGE SCALE GENOMIC DNA]</scope>
    <source>
        <strain evidence="3 4">SCSIO 52909</strain>
    </source>
</reference>
<dbReference type="InterPro" id="IPR002882">
    <property type="entry name" value="CofD"/>
</dbReference>
<comment type="function">
    <text evidence="2">Required for morphogenesis under gluconeogenic growth conditions.</text>
</comment>
<dbReference type="Proteomes" id="UP000501452">
    <property type="component" value="Chromosome"/>
</dbReference>
<dbReference type="GO" id="GO:0008360">
    <property type="term" value="P:regulation of cell shape"/>
    <property type="evidence" value="ECO:0007669"/>
    <property type="project" value="UniProtKB-UniRule"/>
</dbReference>
<dbReference type="SUPFAM" id="SSF142338">
    <property type="entry name" value="CofD-like"/>
    <property type="match status" value="1"/>
</dbReference>
<dbReference type="InterPro" id="IPR010119">
    <property type="entry name" value="Gluconeogen_factor"/>
</dbReference>
<comment type="similarity">
    <text evidence="2">Belongs to the gluconeogenesis factor family.</text>
</comment>
<dbReference type="PANTHER" id="PTHR30135">
    <property type="entry name" value="UNCHARACTERIZED PROTEIN YVCK-RELATED"/>
    <property type="match status" value="1"/>
</dbReference>